<dbReference type="Pfam" id="PF00589">
    <property type="entry name" value="Phage_integrase"/>
    <property type="match status" value="1"/>
</dbReference>
<feature type="domain" description="Core-binding (CB)" evidence="7">
    <location>
        <begin position="100"/>
        <end position="183"/>
    </location>
</feature>
<reference evidence="8 9" key="1">
    <citation type="submission" date="2019-07" db="EMBL/GenBank/DDBJ databases">
        <title>Ln-dependent methylotrophs.</title>
        <authorList>
            <person name="Tani A."/>
        </authorList>
    </citation>
    <scope>NUCLEOTIDE SEQUENCE [LARGE SCALE GENOMIC DNA]</scope>
    <source>
        <strain evidence="8 9">SM89A</strain>
    </source>
</reference>
<dbReference type="GO" id="GO:0003677">
    <property type="term" value="F:DNA binding"/>
    <property type="evidence" value="ECO:0007669"/>
    <property type="project" value="UniProtKB-UniRule"/>
</dbReference>
<dbReference type="RefSeq" id="WP_142862355.1">
    <property type="nucleotide sequence ID" value="NZ_VJMF01000027.1"/>
</dbReference>
<dbReference type="Proteomes" id="UP000316781">
    <property type="component" value="Unassembled WGS sequence"/>
</dbReference>
<dbReference type="PROSITE" id="PS51898">
    <property type="entry name" value="TYR_RECOMBINASE"/>
    <property type="match status" value="1"/>
</dbReference>
<evidence type="ECO:0000256" key="5">
    <source>
        <dbReference type="PROSITE-ProRule" id="PRU01248"/>
    </source>
</evidence>
<dbReference type="InterPro" id="IPR025166">
    <property type="entry name" value="Integrase_DNA_bind_dom"/>
</dbReference>
<dbReference type="Gene3D" id="1.10.443.10">
    <property type="entry name" value="Intergrase catalytic core"/>
    <property type="match status" value="1"/>
</dbReference>
<keyword evidence="4" id="KW-0233">DNA recombination</keyword>
<dbReference type="Pfam" id="PF22022">
    <property type="entry name" value="Phage_int_M"/>
    <property type="match status" value="1"/>
</dbReference>
<dbReference type="InterPro" id="IPR010998">
    <property type="entry name" value="Integrase_recombinase_N"/>
</dbReference>
<keyword evidence="2" id="KW-0229">DNA integration</keyword>
<keyword evidence="3 5" id="KW-0238">DNA-binding</keyword>
<dbReference type="PANTHER" id="PTHR30629">
    <property type="entry name" value="PROPHAGE INTEGRASE"/>
    <property type="match status" value="1"/>
</dbReference>
<dbReference type="SUPFAM" id="SSF56349">
    <property type="entry name" value="DNA breaking-rejoining enzymes"/>
    <property type="match status" value="1"/>
</dbReference>
<dbReference type="Pfam" id="PF13356">
    <property type="entry name" value="Arm-DNA-bind_3"/>
    <property type="match status" value="1"/>
</dbReference>
<dbReference type="Gene3D" id="3.30.160.390">
    <property type="entry name" value="Integrase, DNA-binding domain"/>
    <property type="match status" value="1"/>
</dbReference>
<dbReference type="CDD" id="cd00801">
    <property type="entry name" value="INT_P4_C"/>
    <property type="match status" value="1"/>
</dbReference>
<dbReference type="InterPro" id="IPR013762">
    <property type="entry name" value="Integrase-like_cat_sf"/>
</dbReference>
<evidence type="ECO:0000259" key="7">
    <source>
        <dbReference type="PROSITE" id="PS51900"/>
    </source>
</evidence>
<dbReference type="GO" id="GO:0015074">
    <property type="term" value="P:DNA integration"/>
    <property type="evidence" value="ECO:0007669"/>
    <property type="project" value="UniProtKB-KW"/>
</dbReference>
<evidence type="ECO:0000313" key="8">
    <source>
        <dbReference type="EMBL" id="TRL35705.1"/>
    </source>
</evidence>
<dbReference type="InterPro" id="IPR044068">
    <property type="entry name" value="CB"/>
</dbReference>
<dbReference type="EMBL" id="VJMF01000027">
    <property type="protein sequence ID" value="TRL35705.1"/>
    <property type="molecule type" value="Genomic_DNA"/>
</dbReference>
<dbReference type="GO" id="GO:0006310">
    <property type="term" value="P:DNA recombination"/>
    <property type="evidence" value="ECO:0007669"/>
    <property type="project" value="UniProtKB-KW"/>
</dbReference>
<evidence type="ECO:0000256" key="1">
    <source>
        <dbReference type="ARBA" id="ARBA00008857"/>
    </source>
</evidence>
<accession>A0A549T1E2</accession>
<dbReference type="InterPro" id="IPR002104">
    <property type="entry name" value="Integrase_catalytic"/>
</dbReference>
<dbReference type="InterPro" id="IPR053876">
    <property type="entry name" value="Phage_int_M"/>
</dbReference>
<dbReference type="InterPro" id="IPR038488">
    <property type="entry name" value="Integrase_DNA-bd_sf"/>
</dbReference>
<protein>
    <submittedName>
        <fullName evidence="8">DUF4102 domain-containing protein</fullName>
    </submittedName>
</protein>
<evidence type="ECO:0000256" key="4">
    <source>
        <dbReference type="ARBA" id="ARBA00023172"/>
    </source>
</evidence>
<dbReference type="Gene3D" id="1.10.150.130">
    <property type="match status" value="1"/>
</dbReference>
<evidence type="ECO:0000259" key="6">
    <source>
        <dbReference type="PROSITE" id="PS51898"/>
    </source>
</evidence>
<dbReference type="AlphaFoldDB" id="A0A549T1E2"/>
<dbReference type="InterPro" id="IPR050808">
    <property type="entry name" value="Phage_Integrase"/>
</dbReference>
<dbReference type="PANTHER" id="PTHR30629:SF2">
    <property type="entry name" value="PROPHAGE INTEGRASE INTS-RELATED"/>
    <property type="match status" value="1"/>
</dbReference>
<gene>
    <name evidence="8" type="ORF">FM996_06540</name>
</gene>
<name>A0A549T1E2_METSR</name>
<dbReference type="InterPro" id="IPR011010">
    <property type="entry name" value="DNA_brk_join_enz"/>
</dbReference>
<dbReference type="PROSITE" id="PS51900">
    <property type="entry name" value="CB"/>
    <property type="match status" value="1"/>
</dbReference>
<evidence type="ECO:0000256" key="2">
    <source>
        <dbReference type="ARBA" id="ARBA00022908"/>
    </source>
</evidence>
<sequence>MALTAKQVQHAKPDPAKKITKLSDAGGLQLWVSPDGAKRWRFSYRFAGKQKTLALGVYPDMTLAEAREAHAEAKKTLTSGKDPCLSKKLDKLAKVTANANTFDAIAREFIDKKRAEGNSAATLERDERFYRYTSKAFGPRPISDLENETLELLEFLRVRARAQNHETVAKLRTFIGGVFRYAIQTGRAKHDPTVGMRGALPRVKAKPMAAITDPKRLGDLLRAVDGYKGGVTTAPAINLLILTCSRPGMVFGARWAEIDLKERKWSLPASRMKARREHAIPLSPQAVTILTDMKRVSGHTNFVFPHISNSSKHMSENTMNQALRNLGFSNEEVTGHGFRSTISSFLNETKQFSEDAIELCLAHLDKNTERRIYNRTQRWEERCEIMDYWGVLIDDLRAGKEITLYKRKATAVADLKAQTPMAMLEALKNVALSRRVE</sequence>
<organism evidence="8 9">
    <name type="scientific">Methylosinus sporium</name>
    <dbReference type="NCBI Taxonomy" id="428"/>
    <lineage>
        <taxon>Bacteria</taxon>
        <taxon>Pseudomonadati</taxon>
        <taxon>Pseudomonadota</taxon>
        <taxon>Alphaproteobacteria</taxon>
        <taxon>Hyphomicrobiales</taxon>
        <taxon>Methylocystaceae</taxon>
        <taxon>Methylosinus</taxon>
    </lineage>
</organism>
<proteinExistence type="inferred from homology"/>
<feature type="domain" description="Tyr recombinase" evidence="6">
    <location>
        <begin position="206"/>
        <end position="387"/>
    </location>
</feature>
<comment type="caution">
    <text evidence="8">The sequence shown here is derived from an EMBL/GenBank/DDBJ whole genome shotgun (WGS) entry which is preliminary data.</text>
</comment>
<evidence type="ECO:0000256" key="3">
    <source>
        <dbReference type="ARBA" id="ARBA00023125"/>
    </source>
</evidence>
<comment type="similarity">
    <text evidence="1">Belongs to the 'phage' integrase family.</text>
</comment>
<evidence type="ECO:0000313" key="9">
    <source>
        <dbReference type="Proteomes" id="UP000316781"/>
    </source>
</evidence>